<keyword evidence="2" id="KW-1185">Reference proteome</keyword>
<accession>B0PDN7</accession>
<evidence type="ECO:0000313" key="1">
    <source>
        <dbReference type="EMBL" id="EDS10589.1"/>
    </source>
</evidence>
<dbReference type="Proteomes" id="UP000003803">
    <property type="component" value="Unassembled WGS sequence"/>
</dbReference>
<dbReference type="HOGENOM" id="CLU_3039799_0_0_9"/>
<protein>
    <submittedName>
        <fullName evidence="1">Uncharacterized protein</fullName>
    </submittedName>
</protein>
<proteinExistence type="predicted"/>
<gene>
    <name evidence="1" type="ORF">ANACOL_03191</name>
</gene>
<evidence type="ECO:0000313" key="2">
    <source>
        <dbReference type="Proteomes" id="UP000003803"/>
    </source>
</evidence>
<dbReference type="RefSeq" id="WP_006876055.1">
    <property type="nucleotide sequence ID" value="NZ_DS544185.1"/>
</dbReference>
<sequence>MIFNAILKNPKHEEYGETTALFPIPPNEYEPILEHLEVLELGNAALPEYGLLRR</sequence>
<dbReference type="EMBL" id="ABGD02000024">
    <property type="protein sequence ID" value="EDS10589.1"/>
    <property type="molecule type" value="Genomic_DNA"/>
</dbReference>
<organism evidence="1 2">
    <name type="scientific">Anaerotruncus colihominis DSM 17241</name>
    <dbReference type="NCBI Taxonomy" id="445972"/>
    <lineage>
        <taxon>Bacteria</taxon>
        <taxon>Bacillati</taxon>
        <taxon>Bacillota</taxon>
        <taxon>Clostridia</taxon>
        <taxon>Eubacteriales</taxon>
        <taxon>Oscillospiraceae</taxon>
        <taxon>Anaerotruncus</taxon>
    </lineage>
</organism>
<name>B0PDN7_9FIRM</name>
<reference evidence="1" key="1">
    <citation type="submission" date="2007-11" db="EMBL/GenBank/DDBJ databases">
        <authorList>
            <person name="Fulton L."/>
            <person name="Clifton S."/>
            <person name="Fulton B."/>
            <person name="Xu J."/>
            <person name="Minx P."/>
            <person name="Pepin K.H."/>
            <person name="Johnson M."/>
            <person name="Thiruvilangam P."/>
            <person name="Bhonagiri V."/>
            <person name="Nash W.E."/>
            <person name="Mardis E.R."/>
            <person name="Wilson R.K."/>
        </authorList>
    </citation>
    <scope>NUCLEOTIDE SEQUENCE [LARGE SCALE GENOMIC DNA]</scope>
    <source>
        <strain evidence="1">DSM 17241</strain>
    </source>
</reference>
<comment type="caution">
    <text evidence="1">The sequence shown here is derived from an EMBL/GenBank/DDBJ whole genome shotgun (WGS) entry which is preliminary data.</text>
</comment>
<reference evidence="1" key="2">
    <citation type="submission" date="2013-09" db="EMBL/GenBank/DDBJ databases">
        <title>Draft genome sequence of Anaerotruncus colihominis(DSM 17241).</title>
        <authorList>
            <person name="Sudarsanam P."/>
            <person name="Ley R."/>
            <person name="Guruge J."/>
            <person name="Turnbaugh P.J."/>
            <person name="Mahowald M."/>
            <person name="Liep D."/>
            <person name="Gordon J."/>
        </authorList>
    </citation>
    <scope>NUCLEOTIDE SEQUENCE</scope>
    <source>
        <strain evidence="1">DSM 17241</strain>
    </source>
</reference>
<dbReference type="AlphaFoldDB" id="B0PDN7"/>